<evidence type="ECO:0000313" key="3">
    <source>
        <dbReference type="Proteomes" id="UP001189429"/>
    </source>
</evidence>
<dbReference type="PANTHER" id="PTHR44167:SF24">
    <property type="entry name" value="SERINE_THREONINE-PROTEIN KINASE CHK2"/>
    <property type="match status" value="1"/>
</dbReference>
<proteinExistence type="predicted"/>
<dbReference type="Pfam" id="PF00069">
    <property type="entry name" value="Pkinase"/>
    <property type="match status" value="1"/>
</dbReference>
<evidence type="ECO:0000313" key="2">
    <source>
        <dbReference type="EMBL" id="CAK0830516.1"/>
    </source>
</evidence>
<dbReference type="Gene3D" id="1.10.510.10">
    <property type="entry name" value="Transferase(Phosphotransferase) domain 1"/>
    <property type="match status" value="1"/>
</dbReference>
<dbReference type="InterPro" id="IPR000719">
    <property type="entry name" value="Prot_kinase_dom"/>
</dbReference>
<name>A0ABN9SGD4_9DINO</name>
<organism evidence="2 3">
    <name type="scientific">Prorocentrum cordatum</name>
    <dbReference type="NCBI Taxonomy" id="2364126"/>
    <lineage>
        <taxon>Eukaryota</taxon>
        <taxon>Sar</taxon>
        <taxon>Alveolata</taxon>
        <taxon>Dinophyceae</taxon>
        <taxon>Prorocentrales</taxon>
        <taxon>Prorocentraceae</taxon>
        <taxon>Prorocentrum</taxon>
    </lineage>
</organism>
<comment type="caution">
    <text evidence="2">The sequence shown here is derived from an EMBL/GenBank/DDBJ whole genome shotgun (WGS) entry which is preliminary data.</text>
</comment>
<dbReference type="Proteomes" id="UP001189429">
    <property type="component" value="Unassembled WGS sequence"/>
</dbReference>
<gene>
    <name evidence="2" type="ORF">PCOR1329_LOCUS29149</name>
</gene>
<protein>
    <recommendedName>
        <fullName evidence="1">Protein kinase domain-containing protein</fullName>
    </recommendedName>
</protein>
<feature type="domain" description="Protein kinase" evidence="1">
    <location>
        <begin position="374"/>
        <end position="642"/>
    </location>
</feature>
<dbReference type="SMART" id="SM00220">
    <property type="entry name" value="S_TKc"/>
    <property type="match status" value="1"/>
</dbReference>
<dbReference type="SUPFAM" id="SSF56112">
    <property type="entry name" value="Protein kinase-like (PK-like)"/>
    <property type="match status" value="1"/>
</dbReference>
<dbReference type="InterPro" id="IPR011009">
    <property type="entry name" value="Kinase-like_dom_sf"/>
</dbReference>
<evidence type="ECO:0000259" key="1">
    <source>
        <dbReference type="PROSITE" id="PS50011"/>
    </source>
</evidence>
<dbReference type="CDD" id="cd00180">
    <property type="entry name" value="PKc"/>
    <property type="match status" value="1"/>
</dbReference>
<dbReference type="PANTHER" id="PTHR44167">
    <property type="entry name" value="OVARIAN-SPECIFIC SERINE/THREONINE-PROTEIN KINASE LOK-RELATED"/>
    <property type="match status" value="1"/>
</dbReference>
<dbReference type="EMBL" id="CAUYUJ010010913">
    <property type="protein sequence ID" value="CAK0830516.1"/>
    <property type="molecule type" value="Genomic_DNA"/>
</dbReference>
<reference evidence="2" key="1">
    <citation type="submission" date="2023-10" db="EMBL/GenBank/DDBJ databases">
        <authorList>
            <person name="Chen Y."/>
            <person name="Shah S."/>
            <person name="Dougan E. K."/>
            <person name="Thang M."/>
            <person name="Chan C."/>
        </authorList>
    </citation>
    <scope>NUCLEOTIDE SEQUENCE [LARGE SCALE GENOMIC DNA]</scope>
</reference>
<keyword evidence="3" id="KW-1185">Reference proteome</keyword>
<sequence>MHCCRMCHEYHEKSYKKKVAHGKKCEMRGWSDPQSVLAPAATPECASEHVPGAPHEPGTWLPLAYTDVQCGVDISTERKSVLKPGSFCREVDHPVLLCGEGDDDALSLRLPLEEGGWVTLAERSRSTGTIISSFHPPTRGWESLFDETRTLCFDGLCNTAREAYRTFEECQKLVIEEASALVNITSDGATSMQYLLSRRDAARAHALQCVADVVTSPLAARCQMDSWSGGGEREELAEVFRKRLARLEQGSAADPVQALKDLHMCRGRVDQATVAAMDAAHAINIAPHQRKSKEELAELTAVRDATRREQRLHRKAYDRKVVQVIGLMKNHCPELRPELIKSEADFVSLNIQDDPYLQEIFALGRDLQFYDRQELVPCDGARQGRNQVFEAEDADGRACILKKINWQSNKGLRCFVNEVSLLAKLKHPLVVPVQCAYADFNNQSGILQFDKFECNLDQWMQRQATNPDADVTDACRIVFTMLEAVVWIHSQDIVHGDIKLSNFLWDSRTSLPRLHDFETAREDCSETPGGHSTTTCPALTWEYAAPELRMDPQRRKDKQTDVYALGICIDKVLQQLARCRSSQLDGLRGLASKMKAYNPSERTTAVQAQEDCRQLLHQTCHVETDVVKCRARWRILHTGYLQ</sequence>
<accession>A0ABN9SGD4</accession>
<dbReference type="PROSITE" id="PS50011">
    <property type="entry name" value="PROTEIN_KINASE_DOM"/>
    <property type="match status" value="1"/>
</dbReference>